<evidence type="ECO:0000259" key="12">
    <source>
        <dbReference type="Pfam" id="PF22421"/>
    </source>
</evidence>
<sequence>MPSPIPDLELRHLLAQISDREGLESHLGQSGRSLYCGFDPTAPSLHIGSLVPLLTLRRFQLAGHSPIALVGGATGLIGDPSGRADERSLNDADVVHSWVERLSKQVSRFMDLEGSYAAQVVDNLEWTSSLDALGFLRDIGKHFSVNAMMQRDSVKNRLGREGEGISYTEFSYMLLQAYDFLELFRRHQCTIQVGGSDQWGNMVSGIDLIRRLDGQQAFVLTVPLITRSDGLKFGKTAEGTIWLDSDMTSPYRFYQFWLNTSDEDVASFLGYFTFLDSNDLAEAASQARDRPGERAAQRLLAREVTLLAHGHEALSSAERITDALFAGDVADLKQEDLNQLRLDGMDSTSVTNEEELLSALVRADLAKSRGAGRRLIDGKGVQMNGKLVELPSQVLRREQALFGQYHLLRRGKKSWHLFFHE</sequence>
<dbReference type="PANTHER" id="PTHR11766:SF0">
    <property type="entry name" value="TYROSINE--TRNA LIGASE, MITOCHONDRIAL"/>
    <property type="match status" value="1"/>
</dbReference>
<protein>
    <recommendedName>
        <fullName evidence="2">tyrosine--tRNA ligase</fullName>
        <ecNumber evidence="2">6.1.1.1</ecNumber>
    </recommendedName>
    <alternativeName>
        <fullName evidence="10">Tyrosyl-tRNA synthetase</fullName>
    </alternativeName>
</protein>
<name>A0A381NZX8_9ZZZZ</name>
<dbReference type="FunFam" id="3.40.50.620:FF:000008">
    <property type="entry name" value="Tyrosine--tRNA ligase"/>
    <property type="match status" value="1"/>
</dbReference>
<dbReference type="InterPro" id="IPR036986">
    <property type="entry name" value="S4_RNA-bd_sf"/>
</dbReference>
<dbReference type="PRINTS" id="PR01040">
    <property type="entry name" value="TRNASYNTHTYR"/>
</dbReference>
<dbReference type="InterPro" id="IPR054608">
    <property type="entry name" value="SYY-like_C"/>
</dbReference>
<evidence type="ECO:0000256" key="11">
    <source>
        <dbReference type="ARBA" id="ARBA00048248"/>
    </source>
</evidence>
<evidence type="ECO:0000256" key="5">
    <source>
        <dbReference type="ARBA" id="ARBA00022741"/>
    </source>
</evidence>
<dbReference type="HAMAP" id="MF_02006">
    <property type="entry name" value="Tyr_tRNA_synth_type1"/>
    <property type="match status" value="1"/>
</dbReference>
<dbReference type="Pfam" id="PF00579">
    <property type="entry name" value="tRNA-synt_1b"/>
    <property type="match status" value="1"/>
</dbReference>
<dbReference type="Gene3D" id="3.10.290.10">
    <property type="entry name" value="RNA-binding S4 domain"/>
    <property type="match status" value="1"/>
</dbReference>
<dbReference type="GO" id="GO:0003723">
    <property type="term" value="F:RNA binding"/>
    <property type="evidence" value="ECO:0007669"/>
    <property type="project" value="UniProtKB-KW"/>
</dbReference>
<dbReference type="GO" id="GO:0005829">
    <property type="term" value="C:cytosol"/>
    <property type="evidence" value="ECO:0007669"/>
    <property type="project" value="TreeGrafter"/>
</dbReference>
<dbReference type="FunFam" id="1.10.240.10:FF:000001">
    <property type="entry name" value="Tyrosine--tRNA ligase"/>
    <property type="match status" value="1"/>
</dbReference>
<accession>A0A381NZX8</accession>
<feature type="domain" description="Tyrosine--tRNA ligase SYY-like C-terminal" evidence="12">
    <location>
        <begin position="337"/>
        <end position="417"/>
    </location>
</feature>
<evidence type="ECO:0000256" key="3">
    <source>
        <dbReference type="ARBA" id="ARBA00022490"/>
    </source>
</evidence>
<dbReference type="InterPro" id="IPR014729">
    <property type="entry name" value="Rossmann-like_a/b/a_fold"/>
</dbReference>
<evidence type="ECO:0000313" key="13">
    <source>
        <dbReference type="EMBL" id="SUZ60150.1"/>
    </source>
</evidence>
<dbReference type="EMBL" id="UINC01000721">
    <property type="protein sequence ID" value="SUZ60150.1"/>
    <property type="molecule type" value="Genomic_DNA"/>
</dbReference>
<keyword evidence="9" id="KW-0030">Aminoacyl-tRNA synthetase</keyword>
<dbReference type="GO" id="GO:0004831">
    <property type="term" value="F:tyrosine-tRNA ligase activity"/>
    <property type="evidence" value="ECO:0007669"/>
    <property type="project" value="UniProtKB-EC"/>
</dbReference>
<dbReference type="InterPro" id="IPR002305">
    <property type="entry name" value="aa-tRNA-synth_Ic"/>
</dbReference>
<keyword evidence="4" id="KW-0436">Ligase</keyword>
<evidence type="ECO:0000256" key="2">
    <source>
        <dbReference type="ARBA" id="ARBA00013160"/>
    </source>
</evidence>
<dbReference type="InterPro" id="IPR002307">
    <property type="entry name" value="Tyr-tRNA-ligase"/>
</dbReference>
<comment type="subcellular location">
    <subcellularLocation>
        <location evidence="1">Cytoplasm</location>
    </subcellularLocation>
</comment>
<dbReference type="SUPFAM" id="SSF52374">
    <property type="entry name" value="Nucleotidylyl transferase"/>
    <property type="match status" value="1"/>
</dbReference>
<dbReference type="NCBIfam" id="TIGR00234">
    <property type="entry name" value="tyrS"/>
    <property type="match status" value="1"/>
</dbReference>
<organism evidence="13">
    <name type="scientific">marine metagenome</name>
    <dbReference type="NCBI Taxonomy" id="408172"/>
    <lineage>
        <taxon>unclassified sequences</taxon>
        <taxon>metagenomes</taxon>
        <taxon>ecological metagenomes</taxon>
    </lineage>
</organism>
<dbReference type="Gene3D" id="3.40.50.620">
    <property type="entry name" value="HUPs"/>
    <property type="match status" value="1"/>
</dbReference>
<dbReference type="AlphaFoldDB" id="A0A381NZX8"/>
<dbReference type="GO" id="GO:0006437">
    <property type="term" value="P:tyrosyl-tRNA aminoacylation"/>
    <property type="evidence" value="ECO:0007669"/>
    <property type="project" value="InterPro"/>
</dbReference>
<dbReference type="InterPro" id="IPR024088">
    <property type="entry name" value="Tyr-tRNA-ligase_bac-type"/>
</dbReference>
<dbReference type="GO" id="GO:0005524">
    <property type="term" value="F:ATP binding"/>
    <property type="evidence" value="ECO:0007669"/>
    <property type="project" value="UniProtKB-KW"/>
</dbReference>
<evidence type="ECO:0000256" key="8">
    <source>
        <dbReference type="ARBA" id="ARBA00022917"/>
    </source>
</evidence>
<dbReference type="GO" id="GO:0042802">
    <property type="term" value="F:identical protein binding"/>
    <property type="evidence" value="ECO:0007669"/>
    <property type="project" value="UniProtKB-ARBA"/>
</dbReference>
<dbReference type="PROSITE" id="PS50889">
    <property type="entry name" value="S4"/>
    <property type="match status" value="1"/>
</dbReference>
<evidence type="ECO:0000256" key="7">
    <source>
        <dbReference type="ARBA" id="ARBA00022884"/>
    </source>
</evidence>
<evidence type="ECO:0000256" key="4">
    <source>
        <dbReference type="ARBA" id="ARBA00022598"/>
    </source>
</evidence>
<evidence type="ECO:0000256" key="6">
    <source>
        <dbReference type="ARBA" id="ARBA00022840"/>
    </source>
</evidence>
<dbReference type="PANTHER" id="PTHR11766">
    <property type="entry name" value="TYROSYL-TRNA SYNTHETASE"/>
    <property type="match status" value="1"/>
</dbReference>
<evidence type="ECO:0000256" key="10">
    <source>
        <dbReference type="ARBA" id="ARBA00033323"/>
    </source>
</evidence>
<reference evidence="13" key="1">
    <citation type="submission" date="2018-05" db="EMBL/GenBank/DDBJ databases">
        <authorList>
            <person name="Lanie J.A."/>
            <person name="Ng W.-L."/>
            <person name="Kazmierczak K.M."/>
            <person name="Andrzejewski T.M."/>
            <person name="Davidsen T.M."/>
            <person name="Wayne K.J."/>
            <person name="Tettelin H."/>
            <person name="Glass J.I."/>
            <person name="Rusch D."/>
            <person name="Podicherti R."/>
            <person name="Tsui H.-C.T."/>
            <person name="Winkler M.E."/>
        </authorList>
    </citation>
    <scope>NUCLEOTIDE SEQUENCE</scope>
</reference>
<dbReference type="Pfam" id="PF22421">
    <property type="entry name" value="SYY_C-terminal"/>
    <property type="match status" value="1"/>
</dbReference>
<keyword evidence="6" id="KW-0067">ATP-binding</keyword>
<dbReference type="Gene3D" id="1.10.240.10">
    <property type="entry name" value="Tyrosyl-Transfer RNA Synthetase"/>
    <property type="match status" value="1"/>
</dbReference>
<keyword evidence="8" id="KW-0648">Protein biosynthesis</keyword>
<dbReference type="CDD" id="cd00805">
    <property type="entry name" value="TyrRS_core"/>
    <property type="match status" value="1"/>
</dbReference>
<comment type="catalytic activity">
    <reaction evidence="11">
        <text>tRNA(Tyr) + L-tyrosine + ATP = L-tyrosyl-tRNA(Tyr) + AMP + diphosphate + H(+)</text>
        <dbReference type="Rhea" id="RHEA:10220"/>
        <dbReference type="Rhea" id="RHEA-COMP:9706"/>
        <dbReference type="Rhea" id="RHEA-COMP:9707"/>
        <dbReference type="ChEBI" id="CHEBI:15378"/>
        <dbReference type="ChEBI" id="CHEBI:30616"/>
        <dbReference type="ChEBI" id="CHEBI:33019"/>
        <dbReference type="ChEBI" id="CHEBI:58315"/>
        <dbReference type="ChEBI" id="CHEBI:78442"/>
        <dbReference type="ChEBI" id="CHEBI:78536"/>
        <dbReference type="ChEBI" id="CHEBI:456215"/>
        <dbReference type="EC" id="6.1.1.1"/>
    </reaction>
</comment>
<dbReference type="EC" id="6.1.1.1" evidence="2"/>
<dbReference type="SUPFAM" id="SSF55174">
    <property type="entry name" value="Alpha-L RNA-binding motif"/>
    <property type="match status" value="1"/>
</dbReference>
<evidence type="ECO:0000256" key="9">
    <source>
        <dbReference type="ARBA" id="ARBA00023146"/>
    </source>
</evidence>
<keyword evidence="7" id="KW-0694">RNA-binding</keyword>
<dbReference type="CDD" id="cd00165">
    <property type="entry name" value="S4"/>
    <property type="match status" value="1"/>
</dbReference>
<evidence type="ECO:0000256" key="1">
    <source>
        <dbReference type="ARBA" id="ARBA00004496"/>
    </source>
</evidence>
<proteinExistence type="inferred from homology"/>
<dbReference type="InterPro" id="IPR024107">
    <property type="entry name" value="Tyr-tRNA-ligase_bac_1"/>
</dbReference>
<keyword evidence="5" id="KW-0547">Nucleotide-binding</keyword>
<keyword evidence="3" id="KW-0963">Cytoplasm</keyword>
<gene>
    <name evidence="13" type="ORF">METZ01_LOCUS13004</name>
</gene>